<evidence type="ECO:0000313" key="3">
    <source>
        <dbReference type="EMBL" id="KAJ8408559.1"/>
    </source>
</evidence>
<keyword evidence="1" id="KW-0472">Membrane</keyword>
<name>A0AAD7STM2_9TELE</name>
<evidence type="ECO:0000313" key="4">
    <source>
        <dbReference type="Proteomes" id="UP001221898"/>
    </source>
</evidence>
<dbReference type="AlphaFoldDB" id="A0AAD7STM2"/>
<proteinExistence type="predicted"/>
<feature type="transmembrane region" description="Helical" evidence="1">
    <location>
        <begin position="314"/>
        <end position="335"/>
    </location>
</feature>
<gene>
    <name evidence="3" type="ORF">AAFF_G00251940</name>
</gene>
<accession>A0AAD7STM2</accession>
<feature type="chain" id="PRO_5042281147" description="Ig-like domain-containing protein" evidence="2">
    <location>
        <begin position="20"/>
        <end position="400"/>
    </location>
</feature>
<keyword evidence="4" id="KW-1185">Reference proteome</keyword>
<dbReference type="Proteomes" id="UP001221898">
    <property type="component" value="Unassembled WGS sequence"/>
</dbReference>
<evidence type="ECO:0008006" key="5">
    <source>
        <dbReference type="Google" id="ProtNLM"/>
    </source>
</evidence>
<reference evidence="3" key="1">
    <citation type="journal article" date="2023" name="Science">
        <title>Genome structures resolve the early diversification of teleost fishes.</title>
        <authorList>
            <person name="Parey E."/>
            <person name="Louis A."/>
            <person name="Montfort J."/>
            <person name="Bouchez O."/>
            <person name="Roques C."/>
            <person name="Iampietro C."/>
            <person name="Lluch J."/>
            <person name="Castinel A."/>
            <person name="Donnadieu C."/>
            <person name="Desvignes T."/>
            <person name="Floi Bucao C."/>
            <person name="Jouanno E."/>
            <person name="Wen M."/>
            <person name="Mejri S."/>
            <person name="Dirks R."/>
            <person name="Jansen H."/>
            <person name="Henkel C."/>
            <person name="Chen W.J."/>
            <person name="Zahm M."/>
            <person name="Cabau C."/>
            <person name="Klopp C."/>
            <person name="Thompson A.W."/>
            <person name="Robinson-Rechavi M."/>
            <person name="Braasch I."/>
            <person name="Lecointre G."/>
            <person name="Bobe J."/>
            <person name="Postlethwait J.H."/>
            <person name="Berthelot C."/>
            <person name="Roest Crollius H."/>
            <person name="Guiguen Y."/>
        </authorList>
    </citation>
    <scope>NUCLEOTIDE SEQUENCE</scope>
    <source>
        <strain evidence="3">NC1722</strain>
    </source>
</reference>
<sequence>MRTFLLTFCLVWTMGNPQSDDFPEVSPAVSKTPLVWVSPNITVKSDNVELICQAPPSLSGVQCTFYANTSREVFTHTNPSGHVCVRSVSGTELLGQGAARVRTVVSINCDYTEREKGERHPSQSVTVVVWDTGLLGKLHVEIPKTQEVNIGETAIILCKADSASECLFYRDQALIRTAPYNRDQKFCYLSVSVDELVGDREFRDTTVLSVSCGVELTLDGRLNITHQSDTKAISVADRLGPLLRPRIEVDHNITNREGPVQMTCVSGNGTQCVFYRGYRRVTQLGEEALTSRLSRALTVEVSADGGGWLLPGEILWSLVSLLIFILLLFSILLLIKSRGHKEVAQSIPPPITEEDDALHIYSAISENSQQMVRPLEVCYATVMKKSKRSPPQERTRSDGV</sequence>
<evidence type="ECO:0000256" key="2">
    <source>
        <dbReference type="SAM" id="SignalP"/>
    </source>
</evidence>
<comment type="caution">
    <text evidence="3">The sequence shown here is derived from an EMBL/GenBank/DDBJ whole genome shotgun (WGS) entry which is preliminary data.</text>
</comment>
<evidence type="ECO:0000256" key="1">
    <source>
        <dbReference type="SAM" id="Phobius"/>
    </source>
</evidence>
<dbReference type="EMBL" id="JAINUG010000034">
    <property type="protein sequence ID" value="KAJ8408559.1"/>
    <property type="molecule type" value="Genomic_DNA"/>
</dbReference>
<keyword evidence="2" id="KW-0732">Signal</keyword>
<organism evidence="3 4">
    <name type="scientific">Aldrovandia affinis</name>
    <dbReference type="NCBI Taxonomy" id="143900"/>
    <lineage>
        <taxon>Eukaryota</taxon>
        <taxon>Metazoa</taxon>
        <taxon>Chordata</taxon>
        <taxon>Craniata</taxon>
        <taxon>Vertebrata</taxon>
        <taxon>Euteleostomi</taxon>
        <taxon>Actinopterygii</taxon>
        <taxon>Neopterygii</taxon>
        <taxon>Teleostei</taxon>
        <taxon>Notacanthiformes</taxon>
        <taxon>Halosauridae</taxon>
        <taxon>Aldrovandia</taxon>
    </lineage>
</organism>
<keyword evidence="1" id="KW-0812">Transmembrane</keyword>
<feature type="signal peptide" evidence="2">
    <location>
        <begin position="1"/>
        <end position="19"/>
    </location>
</feature>
<protein>
    <recommendedName>
        <fullName evidence="5">Ig-like domain-containing protein</fullName>
    </recommendedName>
</protein>
<keyword evidence="1" id="KW-1133">Transmembrane helix</keyword>